<sequence>MERTENDNGQPTRLIYFTGGKLDFTLITADELATATYERPFTVLLDKDGQARSLHCVPPQRSLPDAESFHTCVNEAYAAALMCAKAVVRDELWPAKIRDEDLKWNLLQMIEWDHLARYGTAYDTRYHARRMNEWMDTDVRTQLLGCWGHLDATDTVAALRRTVDLFARLAERTAALCEIAPFDHDGLHEEIELILSYPARTPG</sequence>
<proteinExistence type="predicted"/>
<dbReference type="STRING" id="1194083.BN12_10107"/>
<keyword evidence="1" id="KW-0808">Transferase</keyword>
<name>A0A077LVF3_9MICO</name>
<dbReference type="GO" id="GO:0016740">
    <property type="term" value="F:transferase activity"/>
    <property type="evidence" value="ECO:0007669"/>
    <property type="project" value="UniProtKB-KW"/>
</dbReference>
<reference evidence="1 2" key="1">
    <citation type="journal article" date="2013" name="ISME J.">
        <title>A metabolic model for members of the genus Tetrasphaera involved in enhanced biological phosphorus removal.</title>
        <authorList>
            <person name="Kristiansen R."/>
            <person name="Nguyen H.T.T."/>
            <person name="Saunders A.M."/>
            <person name="Nielsen J.L."/>
            <person name="Wimmer R."/>
            <person name="Le V.Q."/>
            <person name="McIlroy S.J."/>
            <person name="Petrovski S."/>
            <person name="Seviour R.J."/>
            <person name="Calteau A."/>
            <person name="Nielsen K.L."/>
            <person name="Nielsen P.H."/>
        </authorList>
    </citation>
    <scope>NUCLEOTIDE SEQUENCE [LARGE SCALE GENOMIC DNA]</scope>
    <source>
        <strain evidence="1 2">T1-X7</strain>
    </source>
</reference>
<dbReference type="EMBL" id="CAJB01000001">
    <property type="protein sequence ID" value="CCH75960.1"/>
    <property type="molecule type" value="Genomic_DNA"/>
</dbReference>
<dbReference type="Proteomes" id="UP000035721">
    <property type="component" value="Unassembled WGS sequence"/>
</dbReference>
<dbReference type="AlphaFoldDB" id="A0A077LVF3"/>
<evidence type="ECO:0000313" key="1">
    <source>
        <dbReference type="EMBL" id="CCH75960.1"/>
    </source>
</evidence>
<comment type="caution">
    <text evidence="1">The sequence shown here is derived from an EMBL/GenBank/DDBJ whole genome shotgun (WGS) entry which is preliminary data.</text>
</comment>
<gene>
    <name evidence="1" type="ORF">BN12_10107</name>
</gene>
<organism evidence="1 2">
    <name type="scientific">Nostocoides japonicum T1-X7</name>
    <dbReference type="NCBI Taxonomy" id="1194083"/>
    <lineage>
        <taxon>Bacteria</taxon>
        <taxon>Bacillati</taxon>
        <taxon>Actinomycetota</taxon>
        <taxon>Actinomycetes</taxon>
        <taxon>Micrococcales</taxon>
        <taxon>Intrasporangiaceae</taxon>
        <taxon>Nostocoides</taxon>
    </lineage>
</organism>
<dbReference type="Gene3D" id="1.20.120.330">
    <property type="entry name" value="Nucleotidyltransferases domain 2"/>
    <property type="match status" value="1"/>
</dbReference>
<evidence type="ECO:0000313" key="2">
    <source>
        <dbReference type="Proteomes" id="UP000035721"/>
    </source>
</evidence>
<accession>A0A077LVF3</accession>
<dbReference type="InterPro" id="IPR007530">
    <property type="entry name" value="Aminoglycoside_adenylylTfrase"/>
</dbReference>
<dbReference type="SUPFAM" id="SSF81631">
    <property type="entry name" value="PAP/OAS1 substrate-binding domain"/>
    <property type="match status" value="1"/>
</dbReference>
<dbReference type="Pfam" id="PF04439">
    <property type="entry name" value="Adenyl_transf"/>
    <property type="match status" value="1"/>
</dbReference>
<protein>
    <submittedName>
        <fullName evidence="1">Similar to streptomycin adenyltransferase</fullName>
    </submittedName>
</protein>
<keyword evidence="2" id="KW-1185">Reference proteome</keyword>